<feature type="compositionally biased region" description="Basic and acidic residues" evidence="1">
    <location>
        <begin position="1428"/>
        <end position="1438"/>
    </location>
</feature>
<gene>
    <name evidence="2" type="primary">LOC109094254</name>
</gene>
<protein>
    <submittedName>
        <fullName evidence="2">Mucin-6</fullName>
    </submittedName>
</protein>
<feature type="compositionally biased region" description="Basic and acidic residues" evidence="1">
    <location>
        <begin position="1302"/>
        <end position="1339"/>
    </location>
</feature>
<feature type="compositionally biased region" description="Polar residues" evidence="1">
    <location>
        <begin position="1085"/>
        <end position="1111"/>
    </location>
</feature>
<feature type="compositionally biased region" description="Basic and acidic residues" evidence="1">
    <location>
        <begin position="1121"/>
        <end position="1141"/>
    </location>
</feature>
<sequence>MLMALSYGSQPNLLPQQYPPPLLPKPGRDNARLQKLLKKSTKKKIGSSSQTPIPFRSNLSPVNEASPDLEHSDHSTPPRTPETPLFSRTLDSQYPSCSPFYHHSTSSYLYPSNSSHYSSTPTLSAQSYSYPAPSLEHQIAPLYTCSSILFDDDSEQATNTDPDTSFEIAYSPTLQSSSSRAGAMHGTFGERQTYQTSVQIQAPPLAPVRPPAPNLTLACAPGYQTQPSISQVPVSQSNREGYKNVAPAPITHTPLTHNHVMETAGSHFKTSTMEKIAAFPQTRIYTPKTSFYEISKPPIQDSWTWGSTFQEEVPFNGKNPVMDVKQNSGILSEAQTPSSQINTYVSPVTGAKRPVLEASAHNQPLFAFNSTLSTAMVSTENQKGPIPQNHCLQPPSSTSVKAQSAAGDHDDALKKIAVDKIRNSIPNGVVFTTGHKPLISNAYSEECLTPKISKCEVSLSKTLAEASKSGSRACEVLTSTVPQEYPMTKTETSETCIMTPAKAVPTDISQETSMPVLSQSYQTPSTPVYWSPRPPARFLGNQRPLQNDTNIPKRKSTYYGLTPAEYVAYGGIKVNSQGDSSVSKAEVPEEFKNMTCENYMSKSPAQEKFSIISDFNAEKSSEALQTSVAELSSQVLMTNQTEVQVTDKTKKQTINNSTSEIPVQILKEQETISGVKPMPLTLNPEHTMCHGLQTTPLRMAINPTAVAEPPRQLNSGSTDITIPPFTAEGKKMPTYPFSLVQSNIPNSDITGLLRKNFLSVQNIPQQMVQSENAHRSIYPTESFNPATVKAVQLQVSANQEQKTISCLSKCSLETYQTYSAVCDSSTTISTANELHNIINTKTEGFNNLTTNSTNVTDPRMPSADTRSYTKVPPDIKPTALSKPEETKSTAHSKLGASIFTAPSKTEISRPGASFMSNADSPEVLPKSNIFYPPAPAKTDISNPPSHSKPEAPQLANTFKSDIYNPVVYSKSEANKTAVLINPNSTPPTLKPITKINPLPEETKGQQMQKHDINVQSIPSLSNKTNRSSKVPSEAQIFSPAPNTEAPVTHLAMDKFSKPDKSKEGLIPLNANIKEPNPPTDLASDLQDSNKTNTDSKAATKLSNSTTQQRNLKQMIKPSNKVHQDTKSNMESVETKSLKSDTQKPLPSSNMKSLRKAPSAENSLAAMLLKAAKSLPLSSSKESSAKSKTESNASNLDVKPQHAQDLNADLVTDVKVLKSDTSKPQKCSKDSLVTKRPNEAVASEDGKFKETLSEPTTDDQKRQNDEAKDAQKPKGLKAKLSGWTRLKKHMVVEPEVPSFPESEVEKNAQKADIKISGKDNAGGDKKESSSGQDVVKKKDEPRATKMWDAVLFHMFATKENIMKQIHSNKSEDERKKIENEDQLVPSFVHRLPILLYSPRFNARKLKEAAAKPLNKIATAFERGLLHRKQQGEEPKDFNRTAKGFGASTGKTADV</sequence>
<name>A0A9Q9ZIH4_CYPCA</name>
<evidence type="ECO:0000313" key="2">
    <source>
        <dbReference type="RefSeq" id="XP_018963494.1"/>
    </source>
</evidence>
<evidence type="ECO:0000256" key="1">
    <source>
        <dbReference type="SAM" id="MobiDB-lite"/>
    </source>
</evidence>
<feature type="region of interest" description="Disordered" evidence="1">
    <location>
        <begin position="1215"/>
        <end position="1339"/>
    </location>
</feature>
<dbReference type="OrthoDB" id="329227at2759"/>
<proteinExistence type="predicted"/>
<dbReference type="KEGG" id="ccar:109094254"/>
<feature type="region of interest" description="Disordered" evidence="1">
    <location>
        <begin position="849"/>
        <end position="891"/>
    </location>
</feature>
<feature type="region of interest" description="Disordered" evidence="1">
    <location>
        <begin position="1068"/>
        <end position="1159"/>
    </location>
</feature>
<dbReference type="RefSeq" id="XP_018963494.1">
    <property type="nucleotide sequence ID" value="XM_019107949.2"/>
</dbReference>
<dbReference type="InterPro" id="IPR028004">
    <property type="entry name" value="DUF4643"/>
</dbReference>
<dbReference type="PANTHER" id="PTHR38004:SF1">
    <property type="entry name" value="PROLINE-RICH PROTEIN 33"/>
    <property type="match status" value="1"/>
</dbReference>
<reference evidence="2" key="1">
    <citation type="submission" date="2025-08" db="UniProtKB">
        <authorList>
            <consortium name="RefSeq"/>
        </authorList>
    </citation>
    <scope>IDENTIFICATION</scope>
    <source>
        <tissue evidence="2">Muscle</tissue>
    </source>
</reference>
<dbReference type="Pfam" id="PF15485">
    <property type="entry name" value="DUF4643"/>
    <property type="match status" value="1"/>
</dbReference>
<feature type="region of interest" description="Disordered" evidence="1">
    <location>
        <begin position="1174"/>
        <end position="1203"/>
    </location>
</feature>
<feature type="region of interest" description="Disordered" evidence="1">
    <location>
        <begin position="1"/>
        <end position="89"/>
    </location>
</feature>
<feature type="compositionally biased region" description="Basic and acidic residues" evidence="1">
    <location>
        <begin position="1215"/>
        <end position="1271"/>
    </location>
</feature>
<accession>A0A9Q9ZIH4</accession>
<dbReference type="GeneID" id="109094254"/>
<organism evidence="2">
    <name type="scientific">Cyprinus carpio</name>
    <name type="common">Common carp</name>
    <dbReference type="NCBI Taxonomy" id="7962"/>
    <lineage>
        <taxon>Eukaryota</taxon>
        <taxon>Metazoa</taxon>
        <taxon>Chordata</taxon>
        <taxon>Craniata</taxon>
        <taxon>Vertebrata</taxon>
        <taxon>Euteleostomi</taxon>
        <taxon>Actinopterygii</taxon>
        <taxon>Neopterygii</taxon>
        <taxon>Teleostei</taxon>
        <taxon>Ostariophysi</taxon>
        <taxon>Cypriniformes</taxon>
        <taxon>Cyprinidae</taxon>
        <taxon>Cyprininae</taxon>
        <taxon>Cyprinus</taxon>
    </lineage>
</organism>
<feature type="region of interest" description="Disordered" evidence="1">
    <location>
        <begin position="1424"/>
        <end position="1453"/>
    </location>
</feature>
<dbReference type="Proteomes" id="UP001155660">
    <property type="component" value="Chromosome B7"/>
</dbReference>
<dbReference type="PANTHER" id="PTHR38004">
    <property type="entry name" value="PROLINE-RICH PROTEIN 33"/>
    <property type="match status" value="1"/>
</dbReference>
<feature type="compositionally biased region" description="Polar residues" evidence="1">
    <location>
        <begin position="1142"/>
        <end position="1151"/>
    </location>
</feature>
<feature type="compositionally biased region" description="Basic residues" evidence="1">
    <location>
        <begin position="35"/>
        <end position="45"/>
    </location>
</feature>